<keyword evidence="4 6" id="KW-1133">Transmembrane helix</keyword>
<evidence type="ECO:0000256" key="1">
    <source>
        <dbReference type="ARBA" id="ARBA00004141"/>
    </source>
</evidence>
<evidence type="ECO:0000256" key="5">
    <source>
        <dbReference type="ARBA" id="ARBA00023136"/>
    </source>
</evidence>
<dbReference type="AlphaFoldDB" id="A0A3N2CZ30"/>
<evidence type="ECO:0000256" key="3">
    <source>
        <dbReference type="ARBA" id="ARBA00022692"/>
    </source>
</evidence>
<evidence type="ECO:0000256" key="6">
    <source>
        <dbReference type="SAM" id="Phobius"/>
    </source>
</evidence>
<dbReference type="EMBL" id="RKHO01000001">
    <property type="protein sequence ID" value="ROR92746.1"/>
    <property type="molecule type" value="Genomic_DNA"/>
</dbReference>
<comment type="subcellular location">
    <subcellularLocation>
        <location evidence="1">Membrane</location>
        <topology evidence="1">Multi-pass membrane protein</topology>
    </subcellularLocation>
</comment>
<gene>
    <name evidence="8" type="ORF">EDD33_3645</name>
</gene>
<sequence>MTSPTTTRPADQGRLPFVPAAGFVLIWSSGYIVGPYGVGAMDPLMLVAFRFLLAAAIAWALARALRGPLRVPRADLLRMAATGLVLNGVQFAAMYLAFERGLGATLGALLHSLSPVLTAVLAAALLHERLRPVQVLGFVVGVGGVLLVLGPDLDQAGGPVAVAWAVLSVLGLSLGTLGQRWIGHAPDPLWSAAVQFGVCGPPLLVLALATEGTDVVRDPVDAAVAVLVLAVVNSIVGLGLLGVLVRARGAGAAASVFFVMPPVTAVMAWVVLGETLGVREVVGLVVTIAAVAAATHGGARAGRARTDAPVP</sequence>
<dbReference type="Pfam" id="PF00892">
    <property type="entry name" value="EamA"/>
    <property type="match status" value="2"/>
</dbReference>
<protein>
    <submittedName>
        <fullName evidence="8">Drug/metabolite transporter (DMT)-like permease</fullName>
    </submittedName>
</protein>
<evidence type="ECO:0000313" key="9">
    <source>
        <dbReference type="Proteomes" id="UP000281738"/>
    </source>
</evidence>
<feature type="transmembrane region" description="Helical" evidence="6">
    <location>
        <begin position="44"/>
        <end position="64"/>
    </location>
</feature>
<reference evidence="8 9" key="1">
    <citation type="submission" date="2018-11" db="EMBL/GenBank/DDBJ databases">
        <title>Sequencing the genomes of 1000 actinobacteria strains.</title>
        <authorList>
            <person name="Klenk H.-P."/>
        </authorList>
    </citation>
    <scope>NUCLEOTIDE SEQUENCE [LARGE SCALE GENOMIC DNA]</scope>
    <source>
        <strain evidence="8 9">DSM 12652</strain>
    </source>
</reference>
<evidence type="ECO:0000256" key="4">
    <source>
        <dbReference type="ARBA" id="ARBA00022989"/>
    </source>
</evidence>
<keyword evidence="3 6" id="KW-0812">Transmembrane</keyword>
<dbReference type="PANTHER" id="PTHR32322:SF2">
    <property type="entry name" value="EAMA DOMAIN-CONTAINING PROTEIN"/>
    <property type="match status" value="1"/>
</dbReference>
<feature type="transmembrane region" description="Helical" evidence="6">
    <location>
        <begin position="278"/>
        <end position="295"/>
    </location>
</feature>
<name>A0A3N2CZ30_9ACTN</name>
<feature type="transmembrane region" description="Helical" evidence="6">
    <location>
        <begin position="104"/>
        <end position="126"/>
    </location>
</feature>
<feature type="transmembrane region" description="Helical" evidence="6">
    <location>
        <begin position="252"/>
        <end position="272"/>
    </location>
</feature>
<accession>A0A3N2CZ30</accession>
<dbReference type="GO" id="GO:0016020">
    <property type="term" value="C:membrane"/>
    <property type="evidence" value="ECO:0007669"/>
    <property type="project" value="UniProtKB-SubCell"/>
</dbReference>
<comment type="similarity">
    <text evidence="2">Belongs to the EamA transporter family.</text>
</comment>
<proteinExistence type="inferred from homology"/>
<feature type="transmembrane region" description="Helical" evidence="6">
    <location>
        <begin position="133"/>
        <end position="150"/>
    </location>
</feature>
<feature type="transmembrane region" description="Helical" evidence="6">
    <location>
        <begin position="156"/>
        <end position="177"/>
    </location>
</feature>
<organism evidence="8 9">
    <name type="scientific">Nocardioides aurantiacus</name>
    <dbReference type="NCBI Taxonomy" id="86796"/>
    <lineage>
        <taxon>Bacteria</taxon>
        <taxon>Bacillati</taxon>
        <taxon>Actinomycetota</taxon>
        <taxon>Actinomycetes</taxon>
        <taxon>Propionibacteriales</taxon>
        <taxon>Nocardioidaceae</taxon>
        <taxon>Nocardioides</taxon>
    </lineage>
</organism>
<feature type="domain" description="EamA" evidence="7">
    <location>
        <begin position="22"/>
        <end position="149"/>
    </location>
</feature>
<dbReference type="SUPFAM" id="SSF103481">
    <property type="entry name" value="Multidrug resistance efflux transporter EmrE"/>
    <property type="match status" value="2"/>
</dbReference>
<evidence type="ECO:0000259" key="7">
    <source>
        <dbReference type="Pfam" id="PF00892"/>
    </source>
</evidence>
<feature type="transmembrane region" description="Helical" evidence="6">
    <location>
        <begin position="76"/>
        <end position="98"/>
    </location>
</feature>
<dbReference type="Proteomes" id="UP000281738">
    <property type="component" value="Unassembled WGS sequence"/>
</dbReference>
<feature type="transmembrane region" description="Helical" evidence="6">
    <location>
        <begin position="17"/>
        <end position="38"/>
    </location>
</feature>
<feature type="domain" description="EamA" evidence="7">
    <location>
        <begin position="161"/>
        <end position="292"/>
    </location>
</feature>
<feature type="transmembrane region" description="Helical" evidence="6">
    <location>
        <begin position="189"/>
        <end position="210"/>
    </location>
</feature>
<dbReference type="InterPro" id="IPR000620">
    <property type="entry name" value="EamA_dom"/>
</dbReference>
<evidence type="ECO:0000256" key="2">
    <source>
        <dbReference type="ARBA" id="ARBA00007362"/>
    </source>
</evidence>
<evidence type="ECO:0000313" key="8">
    <source>
        <dbReference type="EMBL" id="ROR92746.1"/>
    </source>
</evidence>
<dbReference type="Gene3D" id="1.10.3730.20">
    <property type="match status" value="1"/>
</dbReference>
<keyword evidence="5 6" id="KW-0472">Membrane</keyword>
<dbReference type="RefSeq" id="WP_123392410.1">
    <property type="nucleotide sequence ID" value="NZ_RKHO01000001.1"/>
</dbReference>
<dbReference type="InterPro" id="IPR037185">
    <property type="entry name" value="EmrE-like"/>
</dbReference>
<dbReference type="OrthoDB" id="4861969at2"/>
<dbReference type="PANTHER" id="PTHR32322">
    <property type="entry name" value="INNER MEMBRANE TRANSPORTER"/>
    <property type="match status" value="1"/>
</dbReference>
<feature type="transmembrane region" description="Helical" evidence="6">
    <location>
        <begin position="222"/>
        <end position="245"/>
    </location>
</feature>
<dbReference type="InterPro" id="IPR050638">
    <property type="entry name" value="AA-Vitamin_Transporters"/>
</dbReference>
<keyword evidence="9" id="KW-1185">Reference proteome</keyword>
<comment type="caution">
    <text evidence="8">The sequence shown here is derived from an EMBL/GenBank/DDBJ whole genome shotgun (WGS) entry which is preliminary data.</text>
</comment>